<evidence type="ECO:0000256" key="3">
    <source>
        <dbReference type="ARBA" id="ARBA00022723"/>
    </source>
</evidence>
<evidence type="ECO:0000256" key="7">
    <source>
        <dbReference type="ARBA" id="ARBA00066578"/>
    </source>
</evidence>
<dbReference type="FunFam" id="1.10.150.240:FF:000001">
    <property type="entry name" value="Haloacid dehalogenase-like hydrolase domain"/>
    <property type="match status" value="1"/>
</dbReference>
<dbReference type="GO" id="GO:1990738">
    <property type="term" value="F:pseudouridine 5'-phosphatase activity"/>
    <property type="evidence" value="ECO:0007669"/>
    <property type="project" value="UniProtKB-EC"/>
</dbReference>
<dbReference type="AlphaFoldDB" id="A0A430QEI7"/>
<comment type="catalytic activity">
    <reaction evidence="6">
        <text>psi-UMP + H2O = pseudouridine + phosphate</text>
        <dbReference type="Rhea" id="RHEA:10944"/>
        <dbReference type="ChEBI" id="CHEBI:15377"/>
        <dbReference type="ChEBI" id="CHEBI:17802"/>
        <dbReference type="ChEBI" id="CHEBI:43474"/>
        <dbReference type="ChEBI" id="CHEBI:58380"/>
        <dbReference type="EC" id="3.1.3.96"/>
    </reaction>
</comment>
<dbReference type="InterPro" id="IPR036412">
    <property type="entry name" value="HAD-like_sf"/>
</dbReference>
<dbReference type="FunFam" id="3.40.50.1000:FF:000055">
    <property type="entry name" value="Haloacid dehalogenase-like hydrolase family protein"/>
    <property type="match status" value="1"/>
</dbReference>
<dbReference type="InterPro" id="IPR023198">
    <property type="entry name" value="PGP-like_dom2"/>
</dbReference>
<dbReference type="STRING" id="6184.A0A430QEI7"/>
<dbReference type="SFLD" id="SFLDS00003">
    <property type="entry name" value="Haloacid_Dehalogenase"/>
    <property type="match status" value="1"/>
</dbReference>
<reference evidence="9 10" key="1">
    <citation type="journal article" date="2019" name="PLoS Pathog.">
        <title>Genome sequence of the bovine parasite Schistosoma bovis Tanzania.</title>
        <authorList>
            <person name="Oey H."/>
            <person name="Zakrzewski M."/>
            <person name="Gobert G."/>
            <person name="Gravermann K."/>
            <person name="Stoye J."/>
            <person name="Jones M."/>
            <person name="Mcmanus D."/>
            <person name="Krause L."/>
        </authorList>
    </citation>
    <scope>NUCLEOTIDE SEQUENCE [LARGE SCALE GENOMIC DNA]</scope>
    <source>
        <strain evidence="9 10">TAN1997</strain>
    </source>
</reference>
<sequence length="243" mass="27364">DLGYDMIKITHVIFDVDGLILDTESIYTEFTSNFLSEYNLQFDYNIKKLMMGRKPHEAGEILVKHYNLPLSASEFIQRQSKYITPERWESVQCLPGAEKLILHLASHNIPMALATGCCSYELDQKMRSHQVIMTKVSHSVCSGDDPTVKHGKPMPDIFLTTASRFKIPPDSSDNVLVFEDSPNGVEAALSAGMHVVWIPDPREPPGNFPKSTSSIDISRVTRLNCLSDFKPEQFGLPRFENDS</sequence>
<dbReference type="InterPro" id="IPR006439">
    <property type="entry name" value="HAD-SF_hydro_IA"/>
</dbReference>
<evidence type="ECO:0000256" key="5">
    <source>
        <dbReference type="ARBA" id="ARBA00022842"/>
    </source>
</evidence>
<comment type="similarity">
    <text evidence="2">Belongs to the HAD-like hydrolase superfamily. CbbY/CbbZ/Gph/YieH family.</text>
</comment>
<evidence type="ECO:0000313" key="9">
    <source>
        <dbReference type="EMBL" id="RTG86149.1"/>
    </source>
</evidence>
<evidence type="ECO:0000256" key="2">
    <source>
        <dbReference type="ARBA" id="ARBA00006171"/>
    </source>
</evidence>
<dbReference type="SUPFAM" id="SSF56784">
    <property type="entry name" value="HAD-like"/>
    <property type="match status" value="1"/>
</dbReference>
<evidence type="ECO:0000256" key="1">
    <source>
        <dbReference type="ARBA" id="ARBA00001946"/>
    </source>
</evidence>
<comment type="cofactor">
    <cofactor evidence="1">
        <name>Mg(2+)</name>
        <dbReference type="ChEBI" id="CHEBI:18420"/>
    </cofactor>
</comment>
<dbReference type="EC" id="3.1.3.96" evidence="7"/>
<organism evidence="9 10">
    <name type="scientific">Schistosoma bovis</name>
    <name type="common">Blood fluke</name>
    <dbReference type="NCBI Taxonomy" id="6184"/>
    <lineage>
        <taxon>Eukaryota</taxon>
        <taxon>Metazoa</taxon>
        <taxon>Spiralia</taxon>
        <taxon>Lophotrochozoa</taxon>
        <taxon>Platyhelminthes</taxon>
        <taxon>Trematoda</taxon>
        <taxon>Digenea</taxon>
        <taxon>Strigeidida</taxon>
        <taxon>Schistosomatoidea</taxon>
        <taxon>Schistosomatidae</taxon>
        <taxon>Schistosoma</taxon>
    </lineage>
</organism>
<dbReference type="NCBIfam" id="TIGR01509">
    <property type="entry name" value="HAD-SF-IA-v3"/>
    <property type="match status" value="1"/>
</dbReference>
<evidence type="ECO:0000256" key="6">
    <source>
        <dbReference type="ARBA" id="ARBA00052504"/>
    </source>
</evidence>
<dbReference type="PANTHER" id="PTHR18901">
    <property type="entry name" value="2-DEOXYGLUCOSE-6-PHOSPHATE PHOSPHATASE 2"/>
    <property type="match status" value="1"/>
</dbReference>
<evidence type="ECO:0000256" key="4">
    <source>
        <dbReference type="ARBA" id="ARBA00022801"/>
    </source>
</evidence>
<dbReference type="Gene3D" id="1.10.150.240">
    <property type="entry name" value="Putative phosphatase, domain 2"/>
    <property type="match status" value="1"/>
</dbReference>
<keyword evidence="4" id="KW-0378">Hydrolase</keyword>
<dbReference type="PANTHER" id="PTHR18901:SF38">
    <property type="entry name" value="PSEUDOURIDINE-5'-PHOSPHATASE"/>
    <property type="match status" value="1"/>
</dbReference>
<evidence type="ECO:0000256" key="8">
    <source>
        <dbReference type="ARBA" id="ARBA00083904"/>
    </source>
</evidence>
<comment type="caution">
    <text evidence="9">The sequence shown here is derived from an EMBL/GenBank/DDBJ whole genome shotgun (WGS) entry which is preliminary data.</text>
</comment>
<dbReference type="InterPro" id="IPR023214">
    <property type="entry name" value="HAD_sf"/>
</dbReference>
<dbReference type="GO" id="GO:0046872">
    <property type="term" value="F:metal ion binding"/>
    <property type="evidence" value="ECO:0007669"/>
    <property type="project" value="UniProtKB-KW"/>
</dbReference>
<name>A0A430QEI7_SCHBO</name>
<keyword evidence="5" id="KW-0460">Magnesium</keyword>
<dbReference type="Pfam" id="PF13419">
    <property type="entry name" value="HAD_2"/>
    <property type="match status" value="1"/>
</dbReference>
<evidence type="ECO:0000313" key="10">
    <source>
        <dbReference type="Proteomes" id="UP000290809"/>
    </source>
</evidence>
<dbReference type="EMBL" id="QMKO01001851">
    <property type="protein sequence ID" value="RTG86149.1"/>
    <property type="molecule type" value="Genomic_DNA"/>
</dbReference>
<keyword evidence="10" id="KW-1185">Reference proteome</keyword>
<dbReference type="Proteomes" id="UP000290809">
    <property type="component" value="Unassembled WGS sequence"/>
</dbReference>
<proteinExistence type="inferred from homology"/>
<feature type="non-terminal residue" evidence="9">
    <location>
        <position position="1"/>
    </location>
</feature>
<protein>
    <recommendedName>
        <fullName evidence="7">pseudouridine 5'-phosphatase</fullName>
        <ecNumber evidence="7">3.1.3.96</ecNumber>
    </recommendedName>
    <alternativeName>
        <fullName evidence="8">Pseudouridine-5'-monophosphatase</fullName>
    </alternativeName>
</protein>
<gene>
    <name evidence="9" type="ORF">DC041_0010590</name>
</gene>
<dbReference type="SFLD" id="SFLDG01129">
    <property type="entry name" value="C1.5:_HAD__Beta-PGM__Phosphata"/>
    <property type="match status" value="1"/>
</dbReference>
<keyword evidence="3" id="KW-0479">Metal-binding</keyword>
<accession>A0A430QEI7</accession>
<dbReference type="Gene3D" id="3.40.50.1000">
    <property type="entry name" value="HAD superfamily/HAD-like"/>
    <property type="match status" value="1"/>
</dbReference>
<dbReference type="InterPro" id="IPR041492">
    <property type="entry name" value="HAD_2"/>
</dbReference>